<sequence>MSQSKKPHVTNNKELEQTDRRNPLLRGDVLESFMLNLFKDEIQEIEGLPRITKTPSSTDISTKNDTSSDELSETIKLRRAYYDFDREEAEREGEARRDALEAEVYNSPEVQKRLKHLVPKHDQDTAQDKLVRSLERLKLEKGFD</sequence>
<gene>
    <name evidence="2" type="ORF">LTR24_008775</name>
</gene>
<reference evidence="2 3" key="1">
    <citation type="submission" date="2023-08" db="EMBL/GenBank/DDBJ databases">
        <title>Black Yeasts Isolated from many extreme environments.</title>
        <authorList>
            <person name="Coleine C."/>
            <person name="Stajich J.E."/>
            <person name="Selbmann L."/>
        </authorList>
    </citation>
    <scope>NUCLEOTIDE SEQUENCE [LARGE SCALE GENOMIC DNA]</scope>
    <source>
        <strain evidence="2 3">CCFEE 5885</strain>
    </source>
</reference>
<accession>A0ABR0JYY1</accession>
<feature type="region of interest" description="Disordered" evidence="1">
    <location>
        <begin position="49"/>
        <end position="71"/>
    </location>
</feature>
<dbReference type="Proteomes" id="UP001345013">
    <property type="component" value="Unassembled WGS sequence"/>
</dbReference>
<dbReference type="EMBL" id="JAVRRG010000162">
    <property type="protein sequence ID" value="KAK5079970.1"/>
    <property type="molecule type" value="Genomic_DNA"/>
</dbReference>
<evidence type="ECO:0000313" key="2">
    <source>
        <dbReference type="EMBL" id="KAK5079970.1"/>
    </source>
</evidence>
<keyword evidence="3" id="KW-1185">Reference proteome</keyword>
<feature type="compositionally biased region" description="Basic and acidic residues" evidence="1">
    <location>
        <begin position="11"/>
        <end position="22"/>
    </location>
</feature>
<name>A0ABR0JYY1_9EURO</name>
<organism evidence="2 3">
    <name type="scientific">Lithohypha guttulata</name>
    <dbReference type="NCBI Taxonomy" id="1690604"/>
    <lineage>
        <taxon>Eukaryota</taxon>
        <taxon>Fungi</taxon>
        <taxon>Dikarya</taxon>
        <taxon>Ascomycota</taxon>
        <taxon>Pezizomycotina</taxon>
        <taxon>Eurotiomycetes</taxon>
        <taxon>Chaetothyriomycetidae</taxon>
        <taxon>Chaetothyriales</taxon>
        <taxon>Trichomeriaceae</taxon>
        <taxon>Lithohypha</taxon>
    </lineage>
</organism>
<feature type="region of interest" description="Disordered" evidence="1">
    <location>
        <begin position="1"/>
        <end position="26"/>
    </location>
</feature>
<feature type="compositionally biased region" description="Polar residues" evidence="1">
    <location>
        <begin position="53"/>
        <end position="65"/>
    </location>
</feature>
<comment type="caution">
    <text evidence="2">The sequence shown here is derived from an EMBL/GenBank/DDBJ whole genome shotgun (WGS) entry which is preliminary data.</text>
</comment>
<protein>
    <submittedName>
        <fullName evidence="2">Uncharacterized protein</fullName>
    </submittedName>
</protein>
<proteinExistence type="predicted"/>
<evidence type="ECO:0000313" key="3">
    <source>
        <dbReference type="Proteomes" id="UP001345013"/>
    </source>
</evidence>
<evidence type="ECO:0000256" key="1">
    <source>
        <dbReference type="SAM" id="MobiDB-lite"/>
    </source>
</evidence>